<evidence type="ECO:0000256" key="9">
    <source>
        <dbReference type="ARBA" id="ARBA00022723"/>
    </source>
</evidence>
<dbReference type="FunFam" id="2.60.40.150:FF:000042">
    <property type="entry name" value="Copine 3"/>
    <property type="match status" value="1"/>
</dbReference>
<evidence type="ECO:0000256" key="7">
    <source>
        <dbReference type="ARBA" id="ARBA00022490"/>
    </source>
</evidence>
<evidence type="ECO:0000256" key="5">
    <source>
        <dbReference type="ARBA" id="ARBA00009048"/>
    </source>
</evidence>
<evidence type="ECO:0000256" key="12">
    <source>
        <dbReference type="ARBA" id="ARBA00022949"/>
    </source>
</evidence>
<dbReference type="InterPro" id="IPR035892">
    <property type="entry name" value="C2_domain_sf"/>
</dbReference>
<dbReference type="GO" id="GO:0032991">
    <property type="term" value="C:protein-containing complex"/>
    <property type="evidence" value="ECO:0007669"/>
    <property type="project" value="UniProtKB-ARBA"/>
</dbReference>
<dbReference type="SUPFAM" id="SSF49562">
    <property type="entry name" value="C2 domain (Calcium/lipid-binding domain, CaLB)"/>
    <property type="match status" value="2"/>
</dbReference>
<evidence type="ECO:0000259" key="19">
    <source>
        <dbReference type="PROSITE" id="PS50004"/>
    </source>
</evidence>
<proteinExistence type="inferred from homology"/>
<organism evidence="21 22">
    <name type="scientific">Bemisia tabaci</name>
    <name type="common">Sweetpotato whitefly</name>
    <name type="synonym">Aleurodes tabaci</name>
    <dbReference type="NCBI Taxonomy" id="7038"/>
    <lineage>
        <taxon>Eukaryota</taxon>
        <taxon>Metazoa</taxon>
        <taxon>Ecdysozoa</taxon>
        <taxon>Arthropoda</taxon>
        <taxon>Hexapoda</taxon>
        <taxon>Insecta</taxon>
        <taxon>Pterygota</taxon>
        <taxon>Neoptera</taxon>
        <taxon>Paraneoptera</taxon>
        <taxon>Hemiptera</taxon>
        <taxon>Sternorrhyncha</taxon>
        <taxon>Aleyrodoidea</taxon>
        <taxon>Aleyrodidae</taxon>
        <taxon>Aleyrodinae</taxon>
        <taxon>Bemisia</taxon>
    </lineage>
</organism>
<dbReference type="InterPro" id="IPR010734">
    <property type="entry name" value="Copine_C"/>
</dbReference>
<dbReference type="AlphaFoldDB" id="A0A9P0F2P1"/>
<dbReference type="PANTHER" id="PTHR10857:SF106">
    <property type="entry name" value="C2 DOMAIN-CONTAINING PROTEIN"/>
    <property type="match status" value="1"/>
</dbReference>
<dbReference type="InterPro" id="IPR002035">
    <property type="entry name" value="VWF_A"/>
</dbReference>
<dbReference type="KEGG" id="btab:109034177"/>
<dbReference type="InterPro" id="IPR045052">
    <property type="entry name" value="Copine"/>
</dbReference>
<evidence type="ECO:0000256" key="13">
    <source>
        <dbReference type="ARBA" id="ARBA00023136"/>
    </source>
</evidence>
<evidence type="ECO:0000256" key="16">
    <source>
        <dbReference type="ARBA" id="ARBA00065466"/>
    </source>
</evidence>
<keyword evidence="10" id="KW-0677">Repeat</keyword>
<dbReference type="SUPFAM" id="SSF53300">
    <property type="entry name" value="vWA-like"/>
    <property type="match status" value="1"/>
</dbReference>
<reference evidence="21" key="1">
    <citation type="submission" date="2021-12" db="EMBL/GenBank/DDBJ databases">
        <authorList>
            <person name="King R."/>
        </authorList>
    </citation>
    <scope>NUCLEOTIDE SEQUENCE</scope>
</reference>
<evidence type="ECO:0000256" key="14">
    <source>
        <dbReference type="ARBA" id="ARBA00023242"/>
    </source>
</evidence>
<dbReference type="EMBL" id="OU963865">
    <property type="protein sequence ID" value="CAH0389364.1"/>
    <property type="molecule type" value="Genomic_DNA"/>
</dbReference>
<dbReference type="GO" id="GO:0005737">
    <property type="term" value="C:cytoplasm"/>
    <property type="evidence" value="ECO:0007669"/>
    <property type="project" value="UniProtKB-SubCell"/>
</dbReference>
<feature type="domain" description="VWFA" evidence="20">
    <location>
        <begin position="297"/>
        <end position="507"/>
    </location>
</feature>
<dbReference type="FunFam" id="2.60.40.150:FF:000099">
    <property type="entry name" value="Copine 3"/>
    <property type="match status" value="1"/>
</dbReference>
<evidence type="ECO:0000313" key="21">
    <source>
        <dbReference type="EMBL" id="CAH0389364.1"/>
    </source>
</evidence>
<dbReference type="InterPro" id="IPR037768">
    <property type="entry name" value="C2B_Copine"/>
</dbReference>
<comment type="subunit">
    <text evidence="16">Monomer. Interacts with ERBB2 (preferentially with the tyrosine phosphorylated form); this interaction occurs at the cell membrane and is increased in a growth factor heregulin-dependent manner. Interacts with SHC1; this interaction may mediate the binding of CPNE3 with ERBB2. Interacts with RACK1.</text>
</comment>
<keyword evidence="8" id="KW-0597">Phosphoprotein</keyword>
<dbReference type="GO" id="GO:0046872">
    <property type="term" value="F:metal ion binding"/>
    <property type="evidence" value="ECO:0007669"/>
    <property type="project" value="UniProtKB-KW"/>
</dbReference>
<keyword evidence="11" id="KW-0106">Calcium</keyword>
<dbReference type="CDD" id="cd04047">
    <property type="entry name" value="C2B_Copine"/>
    <property type="match status" value="1"/>
</dbReference>
<evidence type="ECO:0000256" key="10">
    <source>
        <dbReference type="ARBA" id="ARBA00022737"/>
    </source>
</evidence>
<dbReference type="InterPro" id="IPR036465">
    <property type="entry name" value="vWFA_dom_sf"/>
</dbReference>
<dbReference type="Proteomes" id="UP001152759">
    <property type="component" value="Chromosome 4"/>
</dbReference>
<evidence type="ECO:0000256" key="3">
    <source>
        <dbReference type="ARBA" id="ARBA00004246"/>
    </source>
</evidence>
<dbReference type="Pfam" id="PF00168">
    <property type="entry name" value="C2"/>
    <property type="match status" value="2"/>
</dbReference>
<name>A0A9P0F2P1_BEMTA</name>
<comment type="similarity">
    <text evidence="5">Belongs to the copine family.</text>
</comment>
<evidence type="ECO:0000256" key="6">
    <source>
        <dbReference type="ARBA" id="ARBA00022475"/>
    </source>
</evidence>
<evidence type="ECO:0000259" key="20">
    <source>
        <dbReference type="PROSITE" id="PS50234"/>
    </source>
</evidence>
<evidence type="ECO:0000256" key="15">
    <source>
        <dbReference type="ARBA" id="ARBA00058857"/>
    </source>
</evidence>
<dbReference type="GO" id="GO:0005634">
    <property type="term" value="C:nucleus"/>
    <property type="evidence" value="ECO:0007669"/>
    <property type="project" value="UniProtKB-SubCell"/>
</dbReference>
<evidence type="ECO:0000256" key="11">
    <source>
        <dbReference type="ARBA" id="ARBA00022837"/>
    </source>
</evidence>
<gene>
    <name evidence="21" type="ORF">BEMITA_LOCUS8202</name>
</gene>
<dbReference type="SMART" id="SM00239">
    <property type="entry name" value="C2"/>
    <property type="match status" value="2"/>
</dbReference>
<keyword evidence="14" id="KW-0539">Nucleus</keyword>
<dbReference type="PANTHER" id="PTHR10857">
    <property type="entry name" value="COPINE"/>
    <property type="match status" value="1"/>
</dbReference>
<dbReference type="GO" id="GO:0005886">
    <property type="term" value="C:plasma membrane"/>
    <property type="evidence" value="ECO:0007669"/>
    <property type="project" value="UniProtKB-SubCell"/>
</dbReference>
<dbReference type="InterPro" id="IPR000008">
    <property type="entry name" value="C2_dom"/>
</dbReference>
<evidence type="ECO:0000256" key="8">
    <source>
        <dbReference type="ARBA" id="ARBA00022553"/>
    </source>
</evidence>
<feature type="domain" description="C2" evidence="19">
    <location>
        <begin position="130"/>
        <end position="254"/>
    </location>
</feature>
<dbReference type="CDD" id="cd04048">
    <property type="entry name" value="C2A_Copine"/>
    <property type="match status" value="1"/>
</dbReference>
<dbReference type="Pfam" id="PF07002">
    <property type="entry name" value="Copine"/>
    <property type="match status" value="1"/>
</dbReference>
<accession>A0A9P0F2P1</accession>
<evidence type="ECO:0000313" key="22">
    <source>
        <dbReference type="Proteomes" id="UP001152759"/>
    </source>
</evidence>
<evidence type="ECO:0000256" key="2">
    <source>
        <dbReference type="ARBA" id="ARBA00004236"/>
    </source>
</evidence>
<keyword evidence="7" id="KW-0963">Cytoplasm</keyword>
<dbReference type="Gene3D" id="2.60.40.150">
    <property type="entry name" value="C2 domain"/>
    <property type="match status" value="2"/>
</dbReference>
<evidence type="ECO:0000256" key="4">
    <source>
        <dbReference type="ARBA" id="ARBA00004496"/>
    </source>
</evidence>
<keyword evidence="22" id="KW-1185">Reference proteome</keyword>
<evidence type="ECO:0000256" key="1">
    <source>
        <dbReference type="ARBA" id="ARBA00004123"/>
    </source>
</evidence>
<keyword evidence="9" id="KW-0479">Metal-binding</keyword>
<keyword evidence="13" id="KW-0472">Membrane</keyword>
<dbReference type="SMART" id="SM00327">
    <property type="entry name" value="VWA"/>
    <property type="match status" value="1"/>
</dbReference>
<keyword evidence="12" id="KW-0965">Cell junction</keyword>
<comment type="subcellular location">
    <subcellularLocation>
        <location evidence="3">Cell junction</location>
        <location evidence="3">Focal adhesion</location>
    </subcellularLocation>
    <subcellularLocation>
        <location evidence="2">Cell membrane</location>
    </subcellularLocation>
    <subcellularLocation>
        <location evidence="4">Cytoplasm</location>
    </subcellularLocation>
    <subcellularLocation>
        <location evidence="1">Nucleus</location>
    </subcellularLocation>
</comment>
<feature type="domain" description="C2" evidence="19">
    <location>
        <begin position="1"/>
        <end position="123"/>
    </location>
</feature>
<comment type="function">
    <text evidence="15">Calcium-dependent phospholipid-binding protein that plays a role in ERBB2-mediated tumor cell migration in response to growth factor heregulin stimulation.</text>
</comment>
<evidence type="ECO:0000256" key="17">
    <source>
        <dbReference type="ARBA" id="ARBA00074834"/>
    </source>
</evidence>
<sequence length="543" mass="60820">MAYFVPGSASEPTSEVELTLSCRNLLDCDVFSKSDPMCVVYLKTPEMSHWQEICRTETVRNTLNPDFVKKVHILYRFEVQQNLKFEVYDIDANSSNLDDHDFLGSCLTTLGQVVSSGKSCLPLSGTNQRNSGELLIRVEELSNCNDEITLKFSGRNLDKKDFFGSSDPFFELLKVVEDGTYTLIYRSEFIKWNLNPNWKQFTLPIRNLCGGDHDRDIKISCYDWNRSGNHSLIGHAHITVNQLKAKNVAADHSFALIHPDKARKSNYKNSGLMVLEFFDFRKVYSFLDYIIGGLQIHCTFAIDFTASNGDPSMPQSLHYISDGANQYEQALSAVGEIIQDYDCAKQFPVLGFGARLPPDGRISHEFYVNLSQNNPYCDGLKGVVDSYRSCIRQVQLYGPTNFSPVINHVAKFAAAYQDGSQYFILLIITDGIITDMEHTKGAIVHASTLPMSIIIVGVGQANFAAMSELDADTVPLVYNNVKAFRDIVQFVPFSDFQNVKNPLLAKTYLAKEVLAEIPEQIVSFMKSKNIVPSVKGAPPPYSA</sequence>
<protein>
    <recommendedName>
        <fullName evidence="17">Copine-3</fullName>
    </recommendedName>
    <alternativeName>
        <fullName evidence="18">Copine III</fullName>
    </alternativeName>
</protein>
<dbReference type="PROSITE" id="PS50004">
    <property type="entry name" value="C2"/>
    <property type="match status" value="2"/>
</dbReference>
<dbReference type="GO" id="GO:0071277">
    <property type="term" value="P:cellular response to calcium ion"/>
    <property type="evidence" value="ECO:0007669"/>
    <property type="project" value="UniProtKB-ARBA"/>
</dbReference>
<dbReference type="GO" id="GO:0005544">
    <property type="term" value="F:calcium-dependent phospholipid binding"/>
    <property type="evidence" value="ECO:0007669"/>
    <property type="project" value="InterPro"/>
</dbReference>
<dbReference type="GO" id="GO:0005925">
    <property type="term" value="C:focal adhesion"/>
    <property type="evidence" value="ECO:0007669"/>
    <property type="project" value="UniProtKB-SubCell"/>
</dbReference>
<dbReference type="PROSITE" id="PS50234">
    <property type="entry name" value="VWFA"/>
    <property type="match status" value="1"/>
</dbReference>
<evidence type="ECO:0000256" key="18">
    <source>
        <dbReference type="ARBA" id="ARBA00076171"/>
    </source>
</evidence>
<keyword evidence="6" id="KW-1003">Cell membrane</keyword>